<protein>
    <recommendedName>
        <fullName evidence="7">Peptidase S8/S53 domain-containing protein</fullName>
    </recommendedName>
</protein>
<dbReference type="PROSITE" id="PS00138">
    <property type="entry name" value="SUBTILASE_SER"/>
    <property type="match status" value="1"/>
</dbReference>
<dbReference type="PANTHER" id="PTHR43806:SF60">
    <property type="entry name" value="PROPROTEIN CONVERTASE SUBTILISIN_KEXIN TYPE 9"/>
    <property type="match status" value="1"/>
</dbReference>
<gene>
    <name evidence="8" type="ORF">NW762_012812</name>
</gene>
<comment type="similarity">
    <text evidence="1 5">Belongs to the peptidase S8 family.</text>
</comment>
<evidence type="ECO:0000256" key="6">
    <source>
        <dbReference type="SAM" id="MobiDB-lite"/>
    </source>
</evidence>
<dbReference type="Gene3D" id="3.40.50.200">
    <property type="entry name" value="Peptidase S8/S53 domain"/>
    <property type="match status" value="1"/>
</dbReference>
<organism evidence="8 9">
    <name type="scientific">Fusarium torreyae</name>
    <dbReference type="NCBI Taxonomy" id="1237075"/>
    <lineage>
        <taxon>Eukaryota</taxon>
        <taxon>Fungi</taxon>
        <taxon>Dikarya</taxon>
        <taxon>Ascomycota</taxon>
        <taxon>Pezizomycotina</taxon>
        <taxon>Sordariomycetes</taxon>
        <taxon>Hypocreomycetidae</taxon>
        <taxon>Hypocreales</taxon>
        <taxon>Nectriaceae</taxon>
        <taxon>Fusarium</taxon>
    </lineage>
</organism>
<evidence type="ECO:0000313" key="9">
    <source>
        <dbReference type="Proteomes" id="UP001152049"/>
    </source>
</evidence>
<keyword evidence="3" id="KW-0378">Hydrolase</keyword>
<dbReference type="GO" id="GO:0006508">
    <property type="term" value="P:proteolysis"/>
    <property type="evidence" value="ECO:0007669"/>
    <property type="project" value="UniProtKB-KW"/>
</dbReference>
<feature type="region of interest" description="Disordered" evidence="6">
    <location>
        <begin position="159"/>
        <end position="199"/>
    </location>
</feature>
<accession>A0A9W8V8H2</accession>
<dbReference type="AlphaFoldDB" id="A0A9W8V8H2"/>
<evidence type="ECO:0000256" key="3">
    <source>
        <dbReference type="ARBA" id="ARBA00022801"/>
    </source>
</evidence>
<comment type="caution">
    <text evidence="8">The sequence shown here is derived from an EMBL/GenBank/DDBJ whole genome shotgun (WGS) entry which is preliminary data.</text>
</comment>
<keyword evidence="9" id="KW-1185">Reference proteome</keyword>
<dbReference type="EMBL" id="JAOQAZ010000036">
    <property type="protein sequence ID" value="KAJ4248475.1"/>
    <property type="molecule type" value="Genomic_DNA"/>
</dbReference>
<dbReference type="SUPFAM" id="SSF52743">
    <property type="entry name" value="Subtilisin-like"/>
    <property type="match status" value="1"/>
</dbReference>
<dbReference type="GO" id="GO:0004252">
    <property type="term" value="F:serine-type endopeptidase activity"/>
    <property type="evidence" value="ECO:0007669"/>
    <property type="project" value="InterPro"/>
</dbReference>
<dbReference type="Pfam" id="PF00082">
    <property type="entry name" value="Peptidase_S8"/>
    <property type="match status" value="1"/>
</dbReference>
<feature type="domain" description="Peptidase S8/S53" evidence="7">
    <location>
        <begin position="40"/>
        <end position="104"/>
    </location>
</feature>
<evidence type="ECO:0000313" key="8">
    <source>
        <dbReference type="EMBL" id="KAJ4248475.1"/>
    </source>
</evidence>
<dbReference type="InterPro" id="IPR050131">
    <property type="entry name" value="Peptidase_S8_subtilisin-like"/>
</dbReference>
<dbReference type="PANTHER" id="PTHR43806">
    <property type="entry name" value="PEPTIDASE S8"/>
    <property type="match status" value="1"/>
</dbReference>
<reference evidence="8" key="1">
    <citation type="submission" date="2022-09" db="EMBL/GenBank/DDBJ databases">
        <title>Fusarium specimens isolated from Avocado Roots.</title>
        <authorList>
            <person name="Stajich J."/>
            <person name="Roper C."/>
            <person name="Heimlech-Rivalta G."/>
        </authorList>
    </citation>
    <scope>NUCLEOTIDE SEQUENCE</scope>
    <source>
        <strain evidence="8">CF00136</strain>
    </source>
</reference>
<feature type="compositionally biased region" description="Basic and acidic residues" evidence="6">
    <location>
        <begin position="170"/>
        <end position="181"/>
    </location>
</feature>
<sequence length="430" mass="47308">MANTGDHRYWGPVFSVGTVNIKYGRWYRPPRGILPARGSNHNKRLNAFAPGELILSASINCTTCYERMNGTSQAAPHVAGIMATIVDYEGWQSLDHAKKVYQRVRENTISHVNIDAAMDKAGTTNKLVQTGIVYLGKHPYHGVPDDEQIPLDNNPLGPSQIGMERPFPFRQDEGTTHKEEPSEPDPAPDIPKQIVESDDNSDRLMQVGDEVGFKPKEPDSSDCFGLGTNHYVTREPMVAAIDKFSSTMVTPDEVQLTIQFETPEVDYAVDRDERVFYLKDMVLDRCDSSNVDNPPNFKAGGVAKKGQVSYHTEPRKARRPASKGLSAGCKVDTNFLGPRKIVSKVRVWGAGWATSDVGQAFGKEASECGVQNLGPAYQFKYEGGDDDREWSAELDGQADVSEKCIAEAIKKSGAPEVTCEKVLREDGVPA</sequence>
<dbReference type="InterPro" id="IPR023828">
    <property type="entry name" value="Peptidase_S8_Ser-AS"/>
</dbReference>
<dbReference type="Proteomes" id="UP001152049">
    <property type="component" value="Unassembled WGS sequence"/>
</dbReference>
<keyword evidence="4" id="KW-0720">Serine protease</keyword>
<evidence type="ECO:0000256" key="2">
    <source>
        <dbReference type="ARBA" id="ARBA00022670"/>
    </source>
</evidence>
<proteinExistence type="inferred from homology"/>
<evidence type="ECO:0000256" key="4">
    <source>
        <dbReference type="ARBA" id="ARBA00022825"/>
    </source>
</evidence>
<name>A0A9W8V8H2_9HYPO</name>
<evidence type="ECO:0000256" key="1">
    <source>
        <dbReference type="ARBA" id="ARBA00011073"/>
    </source>
</evidence>
<comment type="caution">
    <text evidence="5">Lacks conserved residue(s) required for the propagation of feature annotation.</text>
</comment>
<dbReference type="InterPro" id="IPR036852">
    <property type="entry name" value="Peptidase_S8/S53_dom_sf"/>
</dbReference>
<keyword evidence="2" id="KW-0645">Protease</keyword>
<dbReference type="InterPro" id="IPR000209">
    <property type="entry name" value="Peptidase_S8/S53_dom"/>
</dbReference>
<feature type="region of interest" description="Disordered" evidence="6">
    <location>
        <begin position="294"/>
        <end position="325"/>
    </location>
</feature>
<dbReference type="PROSITE" id="PS51892">
    <property type="entry name" value="SUBTILASE"/>
    <property type="match status" value="1"/>
</dbReference>
<dbReference type="OrthoDB" id="4994634at2759"/>
<evidence type="ECO:0000256" key="5">
    <source>
        <dbReference type="PROSITE-ProRule" id="PRU01240"/>
    </source>
</evidence>
<evidence type="ECO:0000259" key="7">
    <source>
        <dbReference type="Pfam" id="PF00082"/>
    </source>
</evidence>